<gene>
    <name evidence="1" type="ORF">PRECH8_24900</name>
</gene>
<name>A0A916QGF0_9BACL</name>
<keyword evidence="2" id="KW-1185">Reference proteome</keyword>
<protein>
    <submittedName>
        <fullName evidence="1">Uncharacterized protein</fullName>
    </submittedName>
</protein>
<proteinExistence type="predicted"/>
<organism evidence="1 2">
    <name type="scientific">Insulibacter thermoxylanivorax</name>
    <dbReference type="NCBI Taxonomy" id="2749268"/>
    <lineage>
        <taxon>Bacteria</taxon>
        <taxon>Bacillati</taxon>
        <taxon>Bacillota</taxon>
        <taxon>Bacilli</taxon>
        <taxon>Bacillales</taxon>
        <taxon>Paenibacillaceae</taxon>
        <taxon>Insulibacter</taxon>
    </lineage>
</organism>
<dbReference type="AlphaFoldDB" id="A0A916QGF0"/>
<comment type="caution">
    <text evidence="1">The sequence shown here is derived from an EMBL/GenBank/DDBJ whole genome shotgun (WGS) entry which is preliminary data.</text>
</comment>
<reference evidence="1" key="2">
    <citation type="journal article" date="2021" name="Data Brief">
        <title>Draft genome sequence data of the facultative, thermophilic, xylanolytic bacterium Paenibacillus sp. strain DA-C8.</title>
        <authorList>
            <person name="Chhe C."/>
            <person name="Uke A."/>
            <person name="Baramee S."/>
            <person name="Ungkulpasvich U."/>
            <person name="Tachaapaikoon C."/>
            <person name="Pason P."/>
            <person name="Waeonukul R."/>
            <person name="Ratanakhanokchai K."/>
            <person name="Kosugi A."/>
        </authorList>
    </citation>
    <scope>NUCLEOTIDE SEQUENCE</scope>
    <source>
        <strain evidence="1">DA-C8</strain>
    </source>
</reference>
<sequence>MTIYDVMLFPTSQGNQLAFKADIYNANNSELSFNYYWLRVLTKQGTRHNVNLVNNEQGTVVPPRTTKTFIFTSMVDDELKLSDISLQVIRWNFSMPNYEQSLGTMSISEAYNPSVPWQIGKEIVIANSPVLFTGERYQVGSLGENYDVKIELNAFNKGKFTVQVPNYSYYIQTEDALVYPVTQNGEDVKVLPNGDSRISLQSTIPKTVDLTKLKLVVVQNFEQHQVPQMMINLPEESSAVEEVYDEYEYDTVDGTYTIIIKNLQRLPNNETDIISVELELANKLNEHALPNMDLVASIEMDNIALEPSEIEGVRLDNNLNIKKGNSITYVFNAEIPYNFEFEQMRFNLSEKRGESSYAIATFTNDVSKFKLDKVSAIKTDTIGKRSTVYILKSNVYEGKETDIIYAAVLMTNNEPRFVTLEQLVAFYKINGEMYFPAEIPDNKVLTMPSGQALIPIYTKIPKGFEIHDLELVLGTQLTDTEYYKQAYVLDVPQPIEDVKEEFTDVKIGNYTVTLEDVKLYMNGGSGELRFKYELSKESYQHELAEHKLRITIVSGDKRYSHDITPGEDLTVDGMYFEMPVSGADLDKNLQRHGYHIEALDVFDDGEKLLVQTKKTYSWFSDTPPQFQ</sequence>
<accession>A0A916QGF0</accession>
<evidence type="ECO:0000313" key="2">
    <source>
        <dbReference type="Proteomes" id="UP000654993"/>
    </source>
</evidence>
<dbReference type="Proteomes" id="UP000654993">
    <property type="component" value="Unassembled WGS sequence"/>
</dbReference>
<reference evidence="1" key="1">
    <citation type="submission" date="2020-08" db="EMBL/GenBank/DDBJ databases">
        <authorList>
            <person name="Uke A."/>
            <person name="Chhe C."/>
            <person name="Baramee S."/>
            <person name="Kosugi A."/>
        </authorList>
    </citation>
    <scope>NUCLEOTIDE SEQUENCE</scope>
    <source>
        <strain evidence="1">DA-C8</strain>
    </source>
</reference>
<evidence type="ECO:0000313" key="1">
    <source>
        <dbReference type="EMBL" id="GFR39194.1"/>
    </source>
</evidence>
<dbReference type="EMBL" id="BMAQ01000036">
    <property type="protein sequence ID" value="GFR39194.1"/>
    <property type="molecule type" value="Genomic_DNA"/>
</dbReference>